<accession>A0A174UBE8</accession>
<name>A0A174UBE8_BACT4</name>
<proteinExistence type="predicted"/>
<dbReference type="Proteomes" id="UP000095576">
    <property type="component" value="Unassembled WGS sequence"/>
</dbReference>
<gene>
    <name evidence="1" type="ORF">ERS852511_04616</name>
</gene>
<dbReference type="EMBL" id="CZAP01000027">
    <property type="protein sequence ID" value="CUQ17065.1"/>
    <property type="molecule type" value="Genomic_DNA"/>
</dbReference>
<sequence length="32" mass="3867">MKQQILISITLIKDEIALYEWIFSIVPMRFLI</sequence>
<reference evidence="1 2" key="1">
    <citation type="submission" date="2015-09" db="EMBL/GenBank/DDBJ databases">
        <authorList>
            <consortium name="Pathogen Informatics"/>
        </authorList>
    </citation>
    <scope>NUCLEOTIDE SEQUENCE [LARGE SCALE GENOMIC DNA]</scope>
    <source>
        <strain evidence="1 2">2789STDY5834899</strain>
    </source>
</reference>
<organism evidence="1 2">
    <name type="scientific">Bacteroides thetaiotaomicron</name>
    <dbReference type="NCBI Taxonomy" id="818"/>
    <lineage>
        <taxon>Bacteria</taxon>
        <taxon>Pseudomonadati</taxon>
        <taxon>Bacteroidota</taxon>
        <taxon>Bacteroidia</taxon>
        <taxon>Bacteroidales</taxon>
        <taxon>Bacteroidaceae</taxon>
        <taxon>Bacteroides</taxon>
    </lineage>
</organism>
<evidence type="ECO:0000313" key="1">
    <source>
        <dbReference type="EMBL" id="CUQ17065.1"/>
    </source>
</evidence>
<protein>
    <submittedName>
        <fullName evidence="1">Uncharacterized protein</fullName>
    </submittedName>
</protein>
<evidence type="ECO:0000313" key="2">
    <source>
        <dbReference type="Proteomes" id="UP000095576"/>
    </source>
</evidence>
<dbReference type="AlphaFoldDB" id="A0A174UBE8"/>